<dbReference type="OrthoDB" id="9781481at2"/>
<organism evidence="1 2">
    <name type="scientific">Solidesulfovibrio aerotolerans</name>
    <dbReference type="NCBI Taxonomy" id="295255"/>
    <lineage>
        <taxon>Bacteria</taxon>
        <taxon>Pseudomonadati</taxon>
        <taxon>Thermodesulfobacteriota</taxon>
        <taxon>Desulfovibrionia</taxon>
        <taxon>Desulfovibrionales</taxon>
        <taxon>Desulfovibrionaceae</taxon>
        <taxon>Solidesulfovibrio</taxon>
    </lineage>
</organism>
<dbReference type="AlphaFoldDB" id="A0A7C9ITS7"/>
<sequence>MTATIIKNGDYVTHIKLPQWGLGKVIELLESGAVRVFFEFEGEKKMQRHFLTPAQAPESHPVLEKIDLDRALDGTVSFPNLEAAFLKMFPEGFDDQRYLAEERSYRLEASRSLHAELGCETLEALLRAGDYEAVCLLAKKLLAKTTLVFPNEKTALTDGFKKGDDQKEHFAKALDILLYGEGELGPRFTGFVEVLDELGVCKWTIATYFLYLLDPSRHIFIKPTYIQKAAQAYGFDIGYTTRPNWACYQRMLRLVDYVASQLAKRELLNPHDLVDVQGFIWCSIFDGKAARAPKKAAKAKA</sequence>
<name>A0A7C9ITS7_9BACT</name>
<dbReference type="Proteomes" id="UP000482487">
    <property type="component" value="Unassembled WGS sequence"/>
</dbReference>
<gene>
    <name evidence="1" type="ORF">GTA51_06470</name>
</gene>
<reference evidence="1 2" key="1">
    <citation type="submission" date="2020-01" db="EMBL/GenBank/DDBJ databases">
        <title>Genome sequence of Desulfovibrio aerotolerans DSM 16695(T).</title>
        <authorList>
            <person name="Karnachuk O."/>
            <person name="Avakyan M."/>
            <person name="Mardanov A."/>
            <person name="Kadnikov V."/>
            <person name="Ravin N."/>
        </authorList>
    </citation>
    <scope>NUCLEOTIDE SEQUENCE [LARGE SCALE GENOMIC DNA]</scope>
    <source>
        <strain evidence="1 2">DSM 16695</strain>
    </source>
</reference>
<accession>A0A7C9ITS7</accession>
<dbReference type="EMBL" id="WVUD01000007">
    <property type="protein sequence ID" value="MYL82780.1"/>
    <property type="molecule type" value="Genomic_DNA"/>
</dbReference>
<evidence type="ECO:0000313" key="2">
    <source>
        <dbReference type="Proteomes" id="UP000482487"/>
    </source>
</evidence>
<protein>
    <submittedName>
        <fullName evidence="1">DUF3553 domain-containing protein</fullName>
    </submittedName>
</protein>
<keyword evidence="2" id="KW-1185">Reference proteome</keyword>
<dbReference type="RefSeq" id="WP_160959647.1">
    <property type="nucleotide sequence ID" value="NZ_WVUD01000007.1"/>
</dbReference>
<evidence type="ECO:0000313" key="1">
    <source>
        <dbReference type="EMBL" id="MYL82780.1"/>
    </source>
</evidence>
<proteinExistence type="predicted"/>
<comment type="caution">
    <text evidence="1">The sequence shown here is derived from an EMBL/GenBank/DDBJ whole genome shotgun (WGS) entry which is preliminary data.</text>
</comment>